<evidence type="ECO:0000256" key="1">
    <source>
        <dbReference type="SAM" id="MobiDB-lite"/>
    </source>
</evidence>
<dbReference type="EMBL" id="CABVHP010000005">
    <property type="protein sequence ID" value="VVN92829.1"/>
    <property type="molecule type" value="Genomic_DNA"/>
</dbReference>
<dbReference type="RefSeq" id="WP_150637967.1">
    <property type="nucleotide sequence ID" value="NZ_CABVHP010000005.1"/>
</dbReference>
<gene>
    <name evidence="2" type="ORF">PS704_02016</name>
</gene>
<accession>A0A5E7BM85</accession>
<evidence type="ECO:0000313" key="3">
    <source>
        <dbReference type="Proteomes" id="UP000326557"/>
    </source>
</evidence>
<evidence type="ECO:0000313" key="2">
    <source>
        <dbReference type="EMBL" id="VVN92829.1"/>
    </source>
</evidence>
<dbReference type="Proteomes" id="UP000326557">
    <property type="component" value="Unassembled WGS sequence"/>
</dbReference>
<protein>
    <submittedName>
        <fullName evidence="2">Uncharacterized protein</fullName>
    </submittedName>
</protein>
<organism evidence="2 3">
    <name type="scientific">Pseudomonas fluorescens</name>
    <dbReference type="NCBI Taxonomy" id="294"/>
    <lineage>
        <taxon>Bacteria</taxon>
        <taxon>Pseudomonadati</taxon>
        <taxon>Pseudomonadota</taxon>
        <taxon>Gammaproteobacteria</taxon>
        <taxon>Pseudomonadales</taxon>
        <taxon>Pseudomonadaceae</taxon>
        <taxon>Pseudomonas</taxon>
    </lineage>
</organism>
<dbReference type="OrthoDB" id="719343at2"/>
<reference evidence="2 3" key="1">
    <citation type="submission" date="2019-09" db="EMBL/GenBank/DDBJ databases">
        <authorList>
            <person name="Chandra G."/>
            <person name="Truman W A."/>
        </authorList>
    </citation>
    <scope>NUCLEOTIDE SEQUENCE [LARGE SCALE GENOMIC DNA]</scope>
    <source>
        <strain evidence="2">PS704</strain>
    </source>
</reference>
<name>A0A5E7BM85_PSEFL</name>
<proteinExistence type="predicted"/>
<dbReference type="AlphaFoldDB" id="A0A5E7BM85"/>
<feature type="region of interest" description="Disordered" evidence="1">
    <location>
        <begin position="547"/>
        <end position="567"/>
    </location>
</feature>
<sequence>MALIDEVQRVCERLAPAGWRDLLKLHGLDIEARPLADELNKALSINRTIKGFEDFSLQGSRGVEAGHPSRSLLYHALASPTVTEDAGANPLHDFATGAELEAVLNYVYGVCPPTLAQLQALAGAEASLGVVVFALEYRPQPDTTHRKHADLCFSRTGIARVGTAPVLYDARLRGFSPIVQNDLHAMRVMPARFSAYVAVQQKGGVGHGWVEGDENRDFWFPLHKLFNGSECIAGLDLDLKLEALHVNDKLRQFHLRLGNEADWFEPDISQAPFVLTEGLAEWADSAVHGSGLNVPVPKARLVEPALFQGRSVSFRVPPNANFEGYIINKRHQLQDDGSIRDLNNEPDVEAIVRAGNYRALHFSDFTADGWVKPVCPALSTHIPLTVAACSILSAPDFYPSCGQAALIEWAQQQEFPEPIWYVTLQALSERRLAGNPLLPEGHFVEEDKGITALVSQLLPAVGATVKGSSVRAERTSWLPDSAAGTFSPGWEIASNGGFRPTFICSFNLGSPFSEDVRICSAAGAYWPAVTPDSARTFEPALSKPTVIPLRDSENGQTGETSWDGETGPRLVTVNGRLTVEYTAYEYSDYTSNALAGRLSLSVTGQISREDYQHRILAMHLAYIAIGAPTRELQGRWAVLSFIRVVRPDSALSLAESEAGAQLEGEVDFFVVYRHGTVSTPSSFRLRHVEILEMVELFIGADSLLINRDNKGWLSRSFD</sequence>